<protein>
    <submittedName>
        <fullName evidence="2">Uncharacterized protein</fullName>
    </submittedName>
</protein>
<organism evidence="2 3">
    <name type="scientific">Selenomonas ruminantium</name>
    <dbReference type="NCBI Taxonomy" id="971"/>
    <lineage>
        <taxon>Bacteria</taxon>
        <taxon>Bacillati</taxon>
        <taxon>Bacillota</taxon>
        <taxon>Negativicutes</taxon>
        <taxon>Selenomonadales</taxon>
        <taxon>Selenomonadaceae</taxon>
        <taxon>Selenomonas</taxon>
    </lineage>
</organism>
<feature type="region of interest" description="Disordered" evidence="1">
    <location>
        <begin position="1"/>
        <end position="30"/>
    </location>
</feature>
<evidence type="ECO:0000256" key="1">
    <source>
        <dbReference type="SAM" id="MobiDB-lite"/>
    </source>
</evidence>
<evidence type="ECO:0000313" key="2">
    <source>
        <dbReference type="EMBL" id="SHK31987.1"/>
    </source>
</evidence>
<dbReference type="EMBL" id="FRBC01000002">
    <property type="protein sequence ID" value="SHK31987.1"/>
    <property type="molecule type" value="Genomic_DNA"/>
</dbReference>
<name>A0A1M6RI00_SELRU</name>
<proteinExistence type="predicted"/>
<dbReference type="AlphaFoldDB" id="A0A1M6RI00"/>
<evidence type="ECO:0000313" key="3">
    <source>
        <dbReference type="Proteomes" id="UP000184263"/>
    </source>
</evidence>
<gene>
    <name evidence="2" type="ORF">SAMN05216582_10277</name>
</gene>
<sequence>MAFARAEGFEMAKEEDEAFLAEGNDENEYL</sequence>
<reference evidence="2 3" key="1">
    <citation type="submission" date="2016-11" db="EMBL/GenBank/DDBJ databases">
        <authorList>
            <person name="Jaros S."/>
            <person name="Januszkiewicz K."/>
            <person name="Wedrychowicz H."/>
        </authorList>
    </citation>
    <scope>NUCLEOTIDE SEQUENCE [LARGE SCALE GENOMIC DNA]</scope>
    <source>
        <strain evidence="2 3">HD4</strain>
    </source>
</reference>
<dbReference type="Proteomes" id="UP000184263">
    <property type="component" value="Unassembled WGS sequence"/>
</dbReference>
<accession>A0A1M6RI00</accession>
<feature type="compositionally biased region" description="Acidic residues" evidence="1">
    <location>
        <begin position="13"/>
        <end position="30"/>
    </location>
</feature>